<protein>
    <recommendedName>
        <fullName evidence="7">NAD(P)-binding protein</fullName>
    </recommendedName>
</protein>
<accession>A0A8H6CC47</accession>
<dbReference type="PRINTS" id="PR00081">
    <property type="entry name" value="GDHRDH"/>
</dbReference>
<dbReference type="CDD" id="cd05327">
    <property type="entry name" value="retinol-DH_like_SDR_c_like"/>
    <property type="match status" value="1"/>
</dbReference>
<dbReference type="EMBL" id="JACCJB010000016">
    <property type="protein sequence ID" value="KAF6220576.1"/>
    <property type="molecule type" value="Genomic_DNA"/>
</dbReference>
<keyword evidence="3" id="KW-0560">Oxidoreductase</keyword>
<keyword evidence="6" id="KW-1185">Reference proteome</keyword>
<sequence>MFGGKKFDPDTEIPDLTGKTILVTGGNNGLGLETCRQLAKHNAHIYLAARTPSKAQSAISDIKGTAPNANITFLELDLASLESVKKAADTFNAESDKLDVLINNAGVMALPASTTKEGYEIQFGTNHIGHFLFTKLLMPTLQRTAEGKGDVRVVNLSSEGHRLPPKGGLVLKDAHSNMASYNTWVRYGQSKLANILFTRELTRRYPALKSVVLHPGGIDTGLSLGFQKEHPWLAAFLRPIASPFLTTVQQGALTQLFAATSEEAKTGTYYVPTATENAGSKYSRDSKLAGELWEWTEQQLAEHGY</sequence>
<dbReference type="GO" id="GO:0016491">
    <property type="term" value="F:oxidoreductase activity"/>
    <property type="evidence" value="ECO:0007669"/>
    <property type="project" value="UniProtKB-KW"/>
</dbReference>
<dbReference type="Gene3D" id="3.40.50.720">
    <property type="entry name" value="NAD(P)-binding Rossmann-like Domain"/>
    <property type="match status" value="1"/>
</dbReference>
<dbReference type="PANTHER" id="PTHR24320">
    <property type="entry name" value="RETINOL DEHYDROGENASE"/>
    <property type="match status" value="1"/>
</dbReference>
<name>A0A8H6CC47_9LECA</name>
<evidence type="ECO:0000256" key="2">
    <source>
        <dbReference type="ARBA" id="ARBA00022857"/>
    </source>
</evidence>
<dbReference type="PANTHER" id="PTHR24320:SF282">
    <property type="entry name" value="WW DOMAIN-CONTAINING OXIDOREDUCTASE"/>
    <property type="match status" value="1"/>
</dbReference>
<keyword evidence="2" id="KW-0521">NADP</keyword>
<dbReference type="AlphaFoldDB" id="A0A8H6CC47"/>
<dbReference type="Pfam" id="PF00106">
    <property type="entry name" value="adh_short"/>
    <property type="match status" value="1"/>
</dbReference>
<evidence type="ECO:0000313" key="6">
    <source>
        <dbReference type="Proteomes" id="UP000593566"/>
    </source>
</evidence>
<comment type="similarity">
    <text evidence="1 4">Belongs to the short-chain dehydrogenases/reductases (SDR) family.</text>
</comment>
<evidence type="ECO:0000256" key="1">
    <source>
        <dbReference type="ARBA" id="ARBA00006484"/>
    </source>
</evidence>
<proteinExistence type="inferred from homology"/>
<dbReference type="PRINTS" id="PR00080">
    <property type="entry name" value="SDRFAMILY"/>
</dbReference>
<dbReference type="Proteomes" id="UP000593566">
    <property type="component" value="Unassembled WGS sequence"/>
</dbReference>
<evidence type="ECO:0000256" key="3">
    <source>
        <dbReference type="ARBA" id="ARBA00023002"/>
    </source>
</evidence>
<comment type="caution">
    <text evidence="5">The sequence shown here is derived from an EMBL/GenBank/DDBJ whole genome shotgun (WGS) entry which is preliminary data.</text>
</comment>
<reference evidence="5 6" key="1">
    <citation type="journal article" date="2020" name="Genomics">
        <title>Complete, high-quality genomes from long-read metagenomic sequencing of two wolf lichen thalli reveals enigmatic genome architecture.</title>
        <authorList>
            <person name="McKenzie S.K."/>
            <person name="Walston R.F."/>
            <person name="Allen J.L."/>
        </authorList>
    </citation>
    <scope>NUCLEOTIDE SEQUENCE [LARGE SCALE GENOMIC DNA]</scope>
    <source>
        <strain evidence="5">WasteWater1</strain>
    </source>
</reference>
<organism evidence="5 6">
    <name type="scientific">Letharia lupina</name>
    <dbReference type="NCBI Taxonomy" id="560253"/>
    <lineage>
        <taxon>Eukaryota</taxon>
        <taxon>Fungi</taxon>
        <taxon>Dikarya</taxon>
        <taxon>Ascomycota</taxon>
        <taxon>Pezizomycotina</taxon>
        <taxon>Lecanoromycetes</taxon>
        <taxon>OSLEUM clade</taxon>
        <taxon>Lecanoromycetidae</taxon>
        <taxon>Lecanorales</taxon>
        <taxon>Lecanorineae</taxon>
        <taxon>Parmeliaceae</taxon>
        <taxon>Letharia</taxon>
    </lineage>
</organism>
<gene>
    <name evidence="5" type="ORF">HO133_003009</name>
</gene>
<dbReference type="InterPro" id="IPR036291">
    <property type="entry name" value="NAD(P)-bd_dom_sf"/>
</dbReference>
<dbReference type="RefSeq" id="XP_037150011.1">
    <property type="nucleotide sequence ID" value="XM_037293933.1"/>
</dbReference>
<evidence type="ECO:0000313" key="5">
    <source>
        <dbReference type="EMBL" id="KAF6220576.1"/>
    </source>
</evidence>
<dbReference type="SUPFAM" id="SSF51735">
    <property type="entry name" value="NAD(P)-binding Rossmann-fold domains"/>
    <property type="match status" value="1"/>
</dbReference>
<dbReference type="GeneID" id="59331421"/>
<dbReference type="InterPro" id="IPR002347">
    <property type="entry name" value="SDR_fam"/>
</dbReference>
<evidence type="ECO:0000256" key="4">
    <source>
        <dbReference type="RuleBase" id="RU000363"/>
    </source>
</evidence>
<evidence type="ECO:0008006" key="7">
    <source>
        <dbReference type="Google" id="ProtNLM"/>
    </source>
</evidence>